<dbReference type="Pfam" id="PF01365">
    <property type="entry name" value="RYDR_ITPR"/>
    <property type="match status" value="1"/>
</dbReference>
<feature type="region of interest" description="Disordered" evidence="1">
    <location>
        <begin position="1602"/>
        <end position="1621"/>
    </location>
</feature>
<evidence type="ECO:0000313" key="5">
    <source>
        <dbReference type="EMBL" id="CAD5123940.1"/>
    </source>
</evidence>
<keyword evidence="6" id="KW-1185">Reference proteome</keyword>
<feature type="domain" description="Ryanodine receptor junctional solenoid" evidence="4">
    <location>
        <begin position="6"/>
        <end position="160"/>
    </location>
</feature>
<accession>A0A7I8W7Y7</accession>
<dbReference type="OrthoDB" id="300855at2759"/>
<dbReference type="Pfam" id="PF21119">
    <property type="entry name" value="RYDR_Jsol"/>
    <property type="match status" value="1"/>
</dbReference>
<dbReference type="GO" id="GO:0034704">
    <property type="term" value="C:calcium channel complex"/>
    <property type="evidence" value="ECO:0007669"/>
    <property type="project" value="TreeGrafter"/>
</dbReference>
<dbReference type="InterPro" id="IPR048581">
    <property type="entry name" value="RYDR_Jsol"/>
</dbReference>
<dbReference type="Gene3D" id="1.10.490.160">
    <property type="match status" value="1"/>
</dbReference>
<dbReference type="GO" id="GO:0006941">
    <property type="term" value="P:striated muscle contraction"/>
    <property type="evidence" value="ECO:0007669"/>
    <property type="project" value="TreeGrafter"/>
</dbReference>
<evidence type="ECO:0000259" key="3">
    <source>
        <dbReference type="Pfam" id="PF02026"/>
    </source>
</evidence>
<feature type="region of interest" description="Disordered" evidence="1">
    <location>
        <begin position="252"/>
        <end position="286"/>
    </location>
</feature>
<protein>
    <submittedName>
        <fullName evidence="5">DgyrCDS12247</fullName>
    </submittedName>
</protein>
<dbReference type="GO" id="GO:0042383">
    <property type="term" value="C:sarcolemma"/>
    <property type="evidence" value="ECO:0007669"/>
    <property type="project" value="TreeGrafter"/>
</dbReference>
<evidence type="ECO:0000259" key="4">
    <source>
        <dbReference type="Pfam" id="PF21119"/>
    </source>
</evidence>
<proteinExistence type="predicted"/>
<feature type="domain" description="Ryanodine receptor Ryr" evidence="3">
    <location>
        <begin position="940"/>
        <end position="1023"/>
    </location>
</feature>
<evidence type="ECO:0000313" key="6">
    <source>
        <dbReference type="Proteomes" id="UP000549394"/>
    </source>
</evidence>
<dbReference type="GO" id="GO:0005219">
    <property type="term" value="F:ryanodine-sensitive calcium-release channel activity"/>
    <property type="evidence" value="ECO:0007669"/>
    <property type="project" value="TreeGrafter"/>
</dbReference>
<sequence>MYSNLSDQSKRYKEITLADLPSAIAARKTREFRCPPQEQMQAFLNFKFPYDPETGQLECPCNEDIKEKLRVFKDTLFRHAGHKVKEEEVVEVIDEDSKPNWGDKLVQFVIGIGDDDQLDGDSDKPDTIQNLIINSVIEWAKSEFITDQQLIREMFSLLHRQYDGVGELVRAFSKSYVISQMNKEDISLLLKALGNVRALLMVQVGADEEEILKASTWQLADNKVFFQHPDLMRALAVHETVMQLMINTLNKTQQQTAAEGHSPRRSSISSVNEGQGGSSRTTPSSKDTAADMVVSCCRFLCYFCRTSRHNQRAMFEHLAYLLENSCMLLSRPSLRGSCPLDVACSAVMDNNELALALRESHLEKVAVYLSRCGQQSNQELLAKGYPDIGWDPVEGERFLDFFKFCVWVNGESVEENANLVVRLLIRRPECLGPALRGEGGGLLKAMKDGILLSEQIVASRDVEAYKFLKAVTEQEDDDRGDFLLQSNYNFSTLPPEDDEDYIDIGSAILTFYSSLVDLLSRCAPGEETIKSGRSDSVRARAILRSLLSMEDLEGVLGLRFILPVPKTTDKDGNECEGPVSDTPPGLLPIHKTSIVQFLERVYGIDDQTTFFRLLEDGFLPDLRAATTLDDLVGAAESDMALSLNRYLCNSVLPLLNNNTDFFKDADHASALLDSLLSTVYKLSKARSLTKIQREIVSDFLVTFTSQLRPPMMTSLLRKLTVDVPALTENTIVPLRLLTHHYERCCNYYGAGGWGSNGTATEEERRLTMMLFSGIFDSLAQRAYDPELFSKALPCLSAIGCALSPDYALTHQDESWKTGKSGSTNGAYNPKPISTASANLNNDLANACKNFTEHCHDSWALAKMDNGWVYGPKYNEIKKQHPSLKAFKLLDNREQQMKLQSVVESIKAMLAFGWTVEQDSSRVVSKSAIKYKISKSVSGDFSPKSVDLRTVTLTREMYQMAELLAVQSHEVWAKKKKAQLEALGGGIHPQLVPYEHLTEKEKSRDKERVQELLKFLQLFGFRLSSNGKTTKPGTESMSRIRRESESDSGVGVSSTEKRFAYSLLDKLLEYVDKAAYNMKNQRPSSRMSRRHSYSTSTEDVKFFSKVILPLVERYFGAHKSYFITNPNAPIGSGGASLKEKEMTALLFSKLYGLLRQRITAFGHDVQISVRCLQTLVTAIDARAVVKSSPEIVRSSLLPVFNHAAEDLTQVVNNLKTGRFSHVKGTITRGATSLNYVHMVLIPVLTSMFDHLGRNSFGFDLLVGEQQLCCYRILNALYSLGTKSSTFAQRESIESELARHRPALGECVASFSSTFPVAFLEPERAQHNKYSVLYGIAQEDIATHSLEAKEVMEQVAETLPSLDKIVSEIEGLAVSGGKYNEAPHVIEVTLPMLCSYLPAWWAIGPDHGGDASKSVTSVTAILMNNVLGNVLSLIGNNIGSLDAPWMNRIAARTQPIIVNATIDMLPVHILPVAKKLRDASLSAELEEADYLQEKRHRTGGGTDKDDAIDAHIQEVFQILVRDIYAFYPLLVKYVDLHRSTWLKKPSRDAEELYECVATVFNIWSKSGLFKKEEQNFVWQNEINNMALIMPGQDAHASAAQSADESRSLIEDVTQSKKKGKRIGRARMEPTTSFNVACLKRLLPLGLNMFAGQEQELVQQCKQRLIDVS</sequence>
<evidence type="ECO:0000259" key="2">
    <source>
        <dbReference type="Pfam" id="PF01365"/>
    </source>
</evidence>
<dbReference type="Pfam" id="PF02026">
    <property type="entry name" value="RyR"/>
    <property type="match status" value="2"/>
</dbReference>
<comment type="caution">
    <text evidence="5">The sequence shown here is derived from an EMBL/GenBank/DDBJ whole genome shotgun (WGS) entry which is preliminary data.</text>
</comment>
<feature type="compositionally biased region" description="Polar residues" evidence="1">
    <location>
        <begin position="265"/>
        <end position="286"/>
    </location>
</feature>
<name>A0A7I8W7Y7_9ANNE</name>
<reference evidence="5 6" key="1">
    <citation type="submission" date="2020-08" db="EMBL/GenBank/DDBJ databases">
        <authorList>
            <person name="Hejnol A."/>
        </authorList>
    </citation>
    <scope>NUCLEOTIDE SEQUENCE [LARGE SCALE GENOMIC DNA]</scope>
</reference>
<evidence type="ECO:0000256" key="1">
    <source>
        <dbReference type="SAM" id="MobiDB-lite"/>
    </source>
</evidence>
<dbReference type="InterPro" id="IPR015925">
    <property type="entry name" value="Ryanodine_IP3_receptor"/>
</dbReference>
<dbReference type="InterPro" id="IPR003032">
    <property type="entry name" value="Ryanodine_rcpt"/>
</dbReference>
<organism evidence="5 6">
    <name type="scientific">Dimorphilus gyrociliatus</name>
    <dbReference type="NCBI Taxonomy" id="2664684"/>
    <lineage>
        <taxon>Eukaryota</taxon>
        <taxon>Metazoa</taxon>
        <taxon>Spiralia</taxon>
        <taxon>Lophotrochozoa</taxon>
        <taxon>Annelida</taxon>
        <taxon>Polychaeta</taxon>
        <taxon>Polychaeta incertae sedis</taxon>
        <taxon>Dinophilidae</taxon>
        <taxon>Dimorphilus</taxon>
    </lineage>
</organism>
<feature type="region of interest" description="Disordered" evidence="1">
    <location>
        <begin position="1025"/>
        <end position="1050"/>
    </location>
</feature>
<dbReference type="PANTHER" id="PTHR46399:SF8">
    <property type="entry name" value="B30.2_SPRY DOMAIN-CONTAINING PROTEIN"/>
    <property type="match status" value="1"/>
</dbReference>
<feature type="domain" description="RIH" evidence="2">
    <location>
        <begin position="196"/>
        <end position="435"/>
    </location>
</feature>
<dbReference type="EMBL" id="CAJFCJ010000019">
    <property type="protein sequence ID" value="CAD5123940.1"/>
    <property type="molecule type" value="Genomic_DNA"/>
</dbReference>
<dbReference type="PANTHER" id="PTHR46399">
    <property type="entry name" value="B30.2/SPRY DOMAIN-CONTAINING PROTEIN"/>
    <property type="match status" value="1"/>
</dbReference>
<dbReference type="InterPro" id="IPR000699">
    <property type="entry name" value="RIH_dom"/>
</dbReference>
<gene>
    <name evidence="5" type="ORF">DGYR_LOCUS11567</name>
</gene>
<dbReference type="GO" id="GO:0014808">
    <property type="term" value="P:release of sequestered calcium ion into cytosol by sarcoplasmic reticulum"/>
    <property type="evidence" value="ECO:0007669"/>
    <property type="project" value="TreeGrafter"/>
</dbReference>
<dbReference type="GO" id="GO:0005790">
    <property type="term" value="C:smooth endoplasmic reticulum"/>
    <property type="evidence" value="ECO:0007669"/>
    <property type="project" value="TreeGrafter"/>
</dbReference>
<dbReference type="Proteomes" id="UP000549394">
    <property type="component" value="Unassembled WGS sequence"/>
</dbReference>
<dbReference type="GO" id="GO:0030018">
    <property type="term" value="C:Z disc"/>
    <property type="evidence" value="ECO:0007669"/>
    <property type="project" value="TreeGrafter"/>
</dbReference>
<feature type="domain" description="Ryanodine receptor Ryr" evidence="3">
    <location>
        <begin position="827"/>
        <end position="916"/>
    </location>
</feature>
<dbReference type="GO" id="GO:0033017">
    <property type="term" value="C:sarcoplasmic reticulum membrane"/>
    <property type="evidence" value="ECO:0007669"/>
    <property type="project" value="TreeGrafter"/>
</dbReference>